<evidence type="ECO:0000313" key="2">
    <source>
        <dbReference type="EMBL" id="AXQ69600.1"/>
    </source>
</evidence>
<evidence type="ECO:0000313" key="4">
    <source>
        <dbReference type="Proteomes" id="UP000259683"/>
    </source>
</evidence>
<dbReference type="EMBL" id="MH588547">
    <property type="protein sequence ID" value="AXQ70100.1"/>
    <property type="molecule type" value="Genomic_DNA"/>
</dbReference>
<organism evidence="2 4">
    <name type="scientific">Caulobacter phage CcrSC</name>
    <dbReference type="NCBI Taxonomy" id="2283272"/>
    <lineage>
        <taxon>Viruses</taxon>
        <taxon>Duplodnaviria</taxon>
        <taxon>Heunggongvirae</taxon>
        <taxon>Uroviricota</taxon>
        <taxon>Caudoviricetes</taxon>
        <taxon>Jeanschmidtviridae</taxon>
        <taxon>Bertelyvirus</taxon>
        <taxon>Bertelyvirus SC</taxon>
    </lineage>
</organism>
<dbReference type="Proteomes" id="UP000259683">
    <property type="component" value="Segment"/>
</dbReference>
<feature type="compositionally biased region" description="Basic residues" evidence="1">
    <location>
        <begin position="134"/>
        <end position="144"/>
    </location>
</feature>
<reference evidence="4" key="3">
    <citation type="submission" date="2018-09" db="EMBL/GenBank/DDBJ databases">
        <title>Giant CbK-like Caulobacter bacteriophages have genetically divergent genomes.</title>
        <authorList>
            <person name="Wilson K."/>
            <person name="Ely B."/>
        </authorList>
    </citation>
    <scope>NUCLEOTIDE SEQUENCE [LARGE SCALE GENOMIC DNA]</scope>
</reference>
<dbReference type="EMBL" id="MH588547">
    <property type="protein sequence ID" value="AXQ69600.1"/>
    <property type="molecule type" value="Genomic_DNA"/>
</dbReference>
<reference evidence="2" key="2">
    <citation type="submission" date="2018-07" db="EMBL/GenBank/DDBJ databases">
        <authorList>
            <person name="Wilson K.M."/>
            <person name="Ely B."/>
        </authorList>
    </citation>
    <scope>NUCLEOTIDE SEQUENCE</scope>
</reference>
<protein>
    <submittedName>
        <fullName evidence="2">Uncharacterized protein</fullName>
    </submittedName>
</protein>
<gene>
    <name evidence="2" type="ORF">CcrSC_gp018</name>
    <name evidence="3" type="ORF">CcrSC_gp518</name>
</gene>
<reference evidence="4" key="1">
    <citation type="submission" date="2018-07" db="EMBL/GenBank/DDBJ databases">
        <title>Giant CbK-like Caulobacter bacteriophages have genetically divergent genomes.</title>
        <authorList>
            <person name="Wilson K.M."/>
            <person name="Ely B."/>
        </authorList>
    </citation>
    <scope>NUCLEOTIDE SEQUENCE [LARGE SCALE GENOMIC DNA]</scope>
</reference>
<feature type="region of interest" description="Disordered" evidence="1">
    <location>
        <begin position="78"/>
        <end position="144"/>
    </location>
</feature>
<keyword evidence="4" id="KW-1185">Reference proteome</keyword>
<reference evidence="2" key="4">
    <citation type="submission" date="2021-07" db="EMBL/GenBank/DDBJ databases">
        <title>Giant CbK-like Caulobacter bacteriophages have genetically divergent genomes.</title>
        <authorList>
            <person name="Wilson K."/>
            <person name="Ely B."/>
        </authorList>
    </citation>
    <scope>NUCLEOTIDE SEQUENCE</scope>
</reference>
<name>A0A385ED64_9CAUD</name>
<evidence type="ECO:0000256" key="1">
    <source>
        <dbReference type="SAM" id="MobiDB-lite"/>
    </source>
</evidence>
<evidence type="ECO:0000313" key="3">
    <source>
        <dbReference type="EMBL" id="AXQ70100.1"/>
    </source>
</evidence>
<accession>A0A385ED64</accession>
<sequence length="144" mass="15346">MAINTAGLVGKLKEALAAAPNLTLWAKERGLFHQNVSAAARGDTVPQESIAKALGFRRVHVQAYLAPGEALPLLPPGWEEVLPGSATPVDWKPRDKAAAPAPRRVGSPDQMAKARDARRPRSAPVQPPAQTAGKPRRKKVQETG</sequence>
<proteinExistence type="predicted"/>